<name>A0ACC3BPQ9_PYRYE</name>
<dbReference type="Proteomes" id="UP000798662">
    <property type="component" value="Chromosome 1"/>
</dbReference>
<evidence type="ECO:0000313" key="1">
    <source>
        <dbReference type="EMBL" id="KAK1859719.1"/>
    </source>
</evidence>
<organism evidence="1 2">
    <name type="scientific">Pyropia yezoensis</name>
    <name type="common">Susabi-nori</name>
    <name type="synonym">Porphyra yezoensis</name>
    <dbReference type="NCBI Taxonomy" id="2788"/>
    <lineage>
        <taxon>Eukaryota</taxon>
        <taxon>Rhodophyta</taxon>
        <taxon>Bangiophyceae</taxon>
        <taxon>Bangiales</taxon>
        <taxon>Bangiaceae</taxon>
        <taxon>Pyropia</taxon>
    </lineage>
</organism>
<protein>
    <submittedName>
        <fullName evidence="1">Uncharacterized protein</fullName>
    </submittedName>
</protein>
<accession>A0ACC3BPQ9</accession>
<proteinExistence type="predicted"/>
<reference evidence="1" key="1">
    <citation type="submission" date="2019-11" db="EMBL/GenBank/DDBJ databases">
        <title>Nori genome reveals adaptations in red seaweeds to the harsh intertidal environment.</title>
        <authorList>
            <person name="Wang D."/>
            <person name="Mao Y."/>
        </authorList>
    </citation>
    <scope>NUCLEOTIDE SEQUENCE</scope>
    <source>
        <tissue evidence="1">Gametophyte</tissue>
    </source>
</reference>
<gene>
    <name evidence="1" type="ORF">I4F81_002313</name>
</gene>
<dbReference type="EMBL" id="CM020618">
    <property type="protein sequence ID" value="KAK1859719.1"/>
    <property type="molecule type" value="Genomic_DNA"/>
</dbReference>
<evidence type="ECO:0000313" key="2">
    <source>
        <dbReference type="Proteomes" id="UP000798662"/>
    </source>
</evidence>
<comment type="caution">
    <text evidence="1">The sequence shown here is derived from an EMBL/GenBank/DDBJ whole genome shotgun (WGS) entry which is preliminary data.</text>
</comment>
<sequence>MNGDISLNEQKHKEDKRHDVRTNKSKSGYLRHLVRHLNGSRSVLRLNQATRPAFSADGPALSKGGEVGPSPGLSGVGDLLGLSAADRVRVLTNVHFATRLPGGFQERQQVRATPQYRGAAWYDSIASRCGDDGHDTPERFGQVRALLRQQDADVTVVAEMMRTGV</sequence>
<keyword evidence="2" id="KW-1185">Reference proteome</keyword>